<sequence length="166" mass="17719">MNKTREITLISLLAVIIAISGSFKIPGPLPGTEFQLSAPIAVAIAVSFGFKRYILAGMIASAITLTLGTHTIINVVIAMVFRVVAGGILHFFKPRFISITIAGPLGSIVARMVLGLLLKSPIGVMIIAGLPGMLYTAITAWSLSKLLIKIKSYTPFREMSYEGKSI</sequence>
<dbReference type="Proteomes" id="UP000035704">
    <property type="component" value="Chromosome"/>
</dbReference>
<evidence type="ECO:0000313" key="2">
    <source>
        <dbReference type="Proteomes" id="UP000035704"/>
    </source>
</evidence>
<evidence type="ECO:0000313" key="1">
    <source>
        <dbReference type="EMBL" id="AKL94809.1"/>
    </source>
</evidence>
<dbReference type="PATRIC" id="fig|84022.5.peg.2804"/>
<dbReference type="KEGG" id="cace:CACET_c13440"/>
<proteinExistence type="predicted"/>
<name>A0A0D8ICN2_9CLOT</name>
<dbReference type="STRING" id="84022.CACET_c13440"/>
<protein>
    <submittedName>
        <fullName evidence="1">Uncharacterized protein</fullName>
    </submittedName>
</protein>
<reference evidence="1 2" key="1">
    <citation type="submission" date="2014-10" db="EMBL/GenBank/DDBJ databases">
        <title>Genome sequence of Clostridium aceticum DSM 1496.</title>
        <authorList>
            <person name="Poehlein A."/>
            <person name="Schiel-Bengelsdorf B."/>
            <person name="Gottschalk G."/>
            <person name="Duerre P."/>
            <person name="Daniel R."/>
        </authorList>
    </citation>
    <scope>NUCLEOTIDE SEQUENCE [LARGE SCALE GENOMIC DNA]</scope>
    <source>
        <strain evidence="1 2">DSM 1496</strain>
    </source>
</reference>
<accession>A0A0D8ICN2</accession>
<gene>
    <name evidence="1" type="ORF">CACET_c13440</name>
</gene>
<dbReference type="Gene3D" id="1.10.1760.20">
    <property type="match status" value="1"/>
</dbReference>
<dbReference type="RefSeq" id="WP_044823594.1">
    <property type="nucleotide sequence ID" value="NZ_CP009687.1"/>
</dbReference>
<organism evidence="1 2">
    <name type="scientific">Clostridium aceticum</name>
    <dbReference type="NCBI Taxonomy" id="84022"/>
    <lineage>
        <taxon>Bacteria</taxon>
        <taxon>Bacillati</taxon>
        <taxon>Bacillota</taxon>
        <taxon>Clostridia</taxon>
        <taxon>Eubacteriales</taxon>
        <taxon>Clostridiaceae</taxon>
        <taxon>Clostridium</taxon>
    </lineage>
</organism>
<dbReference type="EMBL" id="CP009687">
    <property type="protein sequence ID" value="AKL94809.1"/>
    <property type="molecule type" value="Genomic_DNA"/>
</dbReference>
<dbReference type="OrthoDB" id="1750926at2"/>
<dbReference type="AlphaFoldDB" id="A0A0D8ICN2"/>
<keyword evidence="2" id="KW-1185">Reference proteome</keyword>